<protein>
    <submittedName>
        <fullName evidence="2">Uncharacterized protein</fullName>
    </submittedName>
</protein>
<sequence>MPPVVTATVSGGGKYITPLKIFLDFNKFDLQSVIICNIRTSSEFLLTSGLSSGIKYSDLCNSLQQRYTTFLTFSVLFQQTLLRLSLREQGNVNEMSTELLTKLGYKKPSHPKKVIPAKSDEGKILPPDMPFKNFETNAPQPLESKSHPNTEEFLNGATSAPSVASCRSVHWLEKLIDLFVSNKWPGFVYQSYKMRGFRE</sequence>
<gene>
    <name evidence="2" type="ORF">WN51_07487</name>
</gene>
<evidence type="ECO:0000313" key="3">
    <source>
        <dbReference type="Proteomes" id="UP000053105"/>
    </source>
</evidence>
<dbReference type="Proteomes" id="UP000053105">
    <property type="component" value="Unassembled WGS sequence"/>
</dbReference>
<evidence type="ECO:0000313" key="2">
    <source>
        <dbReference type="EMBL" id="KOX78626.1"/>
    </source>
</evidence>
<accession>A0A0M9A8H5</accession>
<dbReference type="AlphaFoldDB" id="A0A0M9A8H5"/>
<keyword evidence="3" id="KW-1185">Reference proteome</keyword>
<evidence type="ECO:0000256" key="1">
    <source>
        <dbReference type="SAM" id="MobiDB-lite"/>
    </source>
</evidence>
<name>A0A0M9A8H5_9HYME</name>
<dbReference type="EMBL" id="KQ435720">
    <property type="protein sequence ID" value="KOX78626.1"/>
    <property type="molecule type" value="Genomic_DNA"/>
</dbReference>
<proteinExistence type="predicted"/>
<organism evidence="2 3">
    <name type="scientific">Melipona quadrifasciata</name>
    <dbReference type="NCBI Taxonomy" id="166423"/>
    <lineage>
        <taxon>Eukaryota</taxon>
        <taxon>Metazoa</taxon>
        <taxon>Ecdysozoa</taxon>
        <taxon>Arthropoda</taxon>
        <taxon>Hexapoda</taxon>
        <taxon>Insecta</taxon>
        <taxon>Pterygota</taxon>
        <taxon>Neoptera</taxon>
        <taxon>Endopterygota</taxon>
        <taxon>Hymenoptera</taxon>
        <taxon>Apocrita</taxon>
        <taxon>Aculeata</taxon>
        <taxon>Apoidea</taxon>
        <taxon>Anthophila</taxon>
        <taxon>Apidae</taxon>
        <taxon>Melipona</taxon>
    </lineage>
</organism>
<reference evidence="2 3" key="1">
    <citation type="submission" date="2015-07" db="EMBL/GenBank/DDBJ databases">
        <title>The genome of Melipona quadrifasciata.</title>
        <authorList>
            <person name="Pan H."/>
            <person name="Kapheim K."/>
        </authorList>
    </citation>
    <scope>NUCLEOTIDE SEQUENCE [LARGE SCALE GENOMIC DNA]</scope>
    <source>
        <strain evidence="2">0111107301</strain>
        <tissue evidence="2">Whole body</tissue>
    </source>
</reference>
<feature type="region of interest" description="Disordered" evidence="1">
    <location>
        <begin position="135"/>
        <end position="156"/>
    </location>
</feature>